<dbReference type="Proteomes" id="UP000622610">
    <property type="component" value="Unassembled WGS sequence"/>
</dbReference>
<dbReference type="PANTHER" id="PTHR18964">
    <property type="entry name" value="ROK (REPRESSOR, ORF, KINASE) FAMILY"/>
    <property type="match status" value="1"/>
</dbReference>
<comment type="similarity">
    <text evidence="1">Belongs to the ROK (NagC/XylR) family.</text>
</comment>
<evidence type="ECO:0000256" key="1">
    <source>
        <dbReference type="ARBA" id="ARBA00006479"/>
    </source>
</evidence>
<evidence type="ECO:0000313" key="3">
    <source>
        <dbReference type="Proteomes" id="UP000622610"/>
    </source>
</evidence>
<dbReference type="InterPro" id="IPR043129">
    <property type="entry name" value="ATPase_NBD"/>
</dbReference>
<comment type="caution">
    <text evidence="2">The sequence shown here is derived from an EMBL/GenBank/DDBJ whole genome shotgun (WGS) entry which is preliminary data.</text>
</comment>
<reference evidence="2" key="1">
    <citation type="journal article" date="2014" name="Int. J. Syst. Evol. Microbiol.">
        <title>Complete genome sequence of Corynebacterium casei LMG S-19264T (=DSM 44701T), isolated from a smear-ripened cheese.</title>
        <authorList>
            <consortium name="US DOE Joint Genome Institute (JGI-PGF)"/>
            <person name="Walter F."/>
            <person name="Albersmeier A."/>
            <person name="Kalinowski J."/>
            <person name="Ruckert C."/>
        </authorList>
    </citation>
    <scope>NUCLEOTIDE SEQUENCE</scope>
    <source>
        <strain evidence="2">CCM 8433</strain>
    </source>
</reference>
<dbReference type="AlphaFoldDB" id="A0A917JG88"/>
<keyword evidence="2" id="KW-0418">Kinase</keyword>
<keyword evidence="2" id="KW-0808">Transferase</keyword>
<accession>A0A917JG88</accession>
<evidence type="ECO:0000313" key="2">
    <source>
        <dbReference type="EMBL" id="GGI65250.1"/>
    </source>
</evidence>
<dbReference type="PANTHER" id="PTHR18964:SF165">
    <property type="entry name" value="BETA-GLUCOSIDE KINASE"/>
    <property type="match status" value="1"/>
</dbReference>
<dbReference type="Pfam" id="PF00480">
    <property type="entry name" value="ROK"/>
    <property type="match status" value="1"/>
</dbReference>
<protein>
    <submittedName>
        <fullName evidence="2">Sugar kinase</fullName>
    </submittedName>
</protein>
<dbReference type="SUPFAM" id="SSF53067">
    <property type="entry name" value="Actin-like ATPase domain"/>
    <property type="match status" value="1"/>
</dbReference>
<dbReference type="EMBL" id="BMDT01000002">
    <property type="protein sequence ID" value="GGI65250.1"/>
    <property type="molecule type" value="Genomic_DNA"/>
</dbReference>
<dbReference type="CDD" id="cd24068">
    <property type="entry name" value="ASKHA_NBD_ROK_FnNanK-like"/>
    <property type="match status" value="1"/>
</dbReference>
<reference evidence="2" key="2">
    <citation type="submission" date="2020-09" db="EMBL/GenBank/DDBJ databases">
        <authorList>
            <person name="Sun Q."/>
            <person name="Sedlacek I."/>
        </authorList>
    </citation>
    <scope>NUCLEOTIDE SEQUENCE</scope>
    <source>
        <strain evidence="2">CCM 8433</strain>
    </source>
</reference>
<dbReference type="InterPro" id="IPR000600">
    <property type="entry name" value="ROK"/>
</dbReference>
<proteinExistence type="inferred from homology"/>
<organism evidence="2 3">
    <name type="scientific">Enterococcus alcedinis</name>
    <dbReference type="NCBI Taxonomy" id="1274384"/>
    <lineage>
        <taxon>Bacteria</taxon>
        <taxon>Bacillati</taxon>
        <taxon>Bacillota</taxon>
        <taxon>Bacilli</taxon>
        <taxon>Lactobacillales</taxon>
        <taxon>Enterococcaceae</taxon>
        <taxon>Enterococcus</taxon>
    </lineage>
</organism>
<keyword evidence="3" id="KW-1185">Reference proteome</keyword>
<dbReference type="RefSeq" id="WP_188367084.1">
    <property type="nucleotide sequence ID" value="NZ_BMDT01000002.1"/>
</dbReference>
<dbReference type="Gene3D" id="3.30.420.40">
    <property type="match status" value="2"/>
</dbReference>
<dbReference type="GO" id="GO:0016301">
    <property type="term" value="F:kinase activity"/>
    <property type="evidence" value="ECO:0007669"/>
    <property type="project" value="UniProtKB-KW"/>
</dbReference>
<gene>
    <name evidence="2" type="ORF">GCM10011482_09040</name>
</gene>
<name>A0A917JG88_9ENTE</name>
<sequence length="295" mass="32143">MTFYACIDIGGTMIKYGLVDQTGKLMHTAKRPTEAYLGGKGIIQKVMAIVDQYLADYDLSGIAISSAGMVDPEEGAIFYSGPQIPNYAGTQFKQVLEKKYHIPCEIENDVNCAGLAEVISGSAKNSQITVCLTIGTGIGGCILLGEKIFRGYSNSACEVGYMHMNGHEFQQLGATTALVEKVANRKQDKMAEWNGYRIFESAKAGDQICIDAIDEMVDVLATGIANICYVMNPQTIVLGGGIMEQEGYLKEKMEGAIKRQLVSSLAEKTTIVFAEHKNDAGLLGAYYHFKERQKK</sequence>